<dbReference type="Proteomes" id="UP000057737">
    <property type="component" value="Unassembled WGS sequence"/>
</dbReference>
<sequence>MQILETTIAALTKRAEQLAVKRAAAKTALDKATKARQEALLSGDLNDQRALDNLQSAVDTAASLIAGLDDALAVLAHEKTEAERQLAAERERTERAAAADKLAKQVAAIEAALPGYLAQSRALADALSEIGHWHFETDQMAGFVSNAVGQVEVAANFTLVELKAMPDAIRQGRQAIPGEPAPALSAAIEPTPETQTVFMLRSAHYRDHDGRKKFAGQWEDATMPVATARRALHEGIAAVMTDPRRKQLRGVRGGDFSPRAADVVDLDAVVEPHATPQIDPDPVLRAANFTEIDRSADARSVQIEVPRL</sequence>
<proteinExistence type="predicted"/>
<keyword evidence="3" id="KW-1185">Reference proteome</keyword>
<evidence type="ECO:0000313" key="2">
    <source>
        <dbReference type="EMBL" id="KWV59813.1"/>
    </source>
</evidence>
<dbReference type="AlphaFoldDB" id="A0A109K387"/>
<gene>
    <name evidence="2" type="ORF">AS156_30275</name>
</gene>
<feature type="coiled-coil region" evidence="1">
    <location>
        <begin position="65"/>
        <end position="99"/>
    </location>
</feature>
<protein>
    <submittedName>
        <fullName evidence="2">Uncharacterized protein</fullName>
    </submittedName>
</protein>
<name>A0A109K387_9BRAD</name>
<organism evidence="2 3">
    <name type="scientific">Bradyrhizobium macuxiense</name>
    <dbReference type="NCBI Taxonomy" id="1755647"/>
    <lineage>
        <taxon>Bacteria</taxon>
        <taxon>Pseudomonadati</taxon>
        <taxon>Pseudomonadota</taxon>
        <taxon>Alphaproteobacteria</taxon>
        <taxon>Hyphomicrobiales</taxon>
        <taxon>Nitrobacteraceae</taxon>
        <taxon>Bradyrhizobium</taxon>
    </lineage>
</organism>
<evidence type="ECO:0000256" key="1">
    <source>
        <dbReference type="SAM" id="Coils"/>
    </source>
</evidence>
<reference evidence="2 3" key="1">
    <citation type="submission" date="2015-11" db="EMBL/GenBank/DDBJ databases">
        <title>Draft Genome Sequence of the Strain BR 10303 (Bradyrhizobium sp.) isolated from nodules of Centrolobium paraense.</title>
        <authorList>
            <person name="Zelli J.E."/>
            <person name="Simoes-Araujo J.L."/>
            <person name="Barauna A.C."/>
            <person name="Silva K."/>
        </authorList>
    </citation>
    <scope>NUCLEOTIDE SEQUENCE [LARGE SCALE GENOMIC DNA]</scope>
    <source>
        <strain evidence="2 3">BR 10303</strain>
    </source>
</reference>
<accession>A0A109K387</accession>
<evidence type="ECO:0000313" key="3">
    <source>
        <dbReference type="Proteomes" id="UP000057737"/>
    </source>
</evidence>
<comment type="caution">
    <text evidence="2">The sequence shown here is derived from an EMBL/GenBank/DDBJ whole genome shotgun (WGS) entry which is preliminary data.</text>
</comment>
<keyword evidence="1" id="KW-0175">Coiled coil</keyword>
<dbReference type="EMBL" id="LNCU01000025">
    <property type="protein sequence ID" value="KWV59813.1"/>
    <property type="molecule type" value="Genomic_DNA"/>
</dbReference>